<dbReference type="PANTHER" id="PTHR15598">
    <property type="entry name" value="ENHANCER OF MRNA-DECAPPING PROTEIN 4"/>
    <property type="match status" value="1"/>
</dbReference>
<keyword evidence="9" id="KW-1185">Reference proteome</keyword>
<dbReference type="Gene3D" id="3.30.360.10">
    <property type="entry name" value="Dihydrodipicolinate Reductase, domain 2"/>
    <property type="match status" value="1"/>
</dbReference>
<evidence type="ECO:0000313" key="9">
    <source>
        <dbReference type="Proteomes" id="UP000235145"/>
    </source>
</evidence>
<dbReference type="Pfam" id="PF00742">
    <property type="entry name" value="Homoserine_dh"/>
    <property type="match status" value="1"/>
</dbReference>
<dbReference type="InterPro" id="IPR045152">
    <property type="entry name" value="EDC4-like"/>
</dbReference>
<keyword evidence="5" id="KW-0560">Oxidoreductase</keyword>
<name>A0A9R1XSQ0_LACSA</name>
<sequence length="480" mass="53552">MEFEIPFPIKLKLVFLLQTARIVSLLSESYNPHVRYGEAMAVGISCAGTGLSDESHGLMSGVAVSDAPTSSEPLDSCATIKAYMTHELINKVVNQLEKTVNTMLEATVSRQIQVQLQTSGKQALQEALKSSMEASVLPAFEMSCKTMFDQIDSTFQKGMVDHTTAAHQQVESIHSPLAFALRDTINSASSITQTLTSELTDGQRKFVALAGSKSMEALVDPTKELSRLVYEHKYEEAFTSPLQRIDIRIISWLCPQVYSHIRKLSAESEFRLTVVLTFRLCWCDPEDSKRVERKKKKEQQKQSKQQEIASKNQQGLNQHVSLYILKTVEELGLEKKTSFKDVHMLAALKHGTLSYIFNNFVDARAFSEVVMEAKAAGYTEPDPRDDPAGTDVIILARERGLNLELSDIPVQSLVSDPLKVVMQAGDAELEMRGRCSAGQKVLASLIIRIALELEEEKKPQAKRDKMLQMQVLHSSFQLLL</sequence>
<dbReference type="SUPFAM" id="SSF55347">
    <property type="entry name" value="Glyceraldehyde-3-phosphate dehydrogenase-like, C-terminal domain"/>
    <property type="match status" value="1"/>
</dbReference>
<dbReference type="GO" id="GO:0031087">
    <property type="term" value="P:deadenylation-independent decapping of nuclear-transcribed mRNA"/>
    <property type="evidence" value="ECO:0007669"/>
    <property type="project" value="InterPro"/>
</dbReference>
<keyword evidence="3" id="KW-0853">WD repeat</keyword>
<evidence type="ECO:0000313" key="8">
    <source>
        <dbReference type="EMBL" id="KAJ0224361.1"/>
    </source>
</evidence>
<accession>A0A9R1XSQ0</accession>
<evidence type="ECO:0000256" key="3">
    <source>
        <dbReference type="ARBA" id="ARBA00022574"/>
    </source>
</evidence>
<organism evidence="8 9">
    <name type="scientific">Lactuca sativa</name>
    <name type="common">Garden lettuce</name>
    <dbReference type="NCBI Taxonomy" id="4236"/>
    <lineage>
        <taxon>Eukaryota</taxon>
        <taxon>Viridiplantae</taxon>
        <taxon>Streptophyta</taxon>
        <taxon>Embryophyta</taxon>
        <taxon>Tracheophyta</taxon>
        <taxon>Spermatophyta</taxon>
        <taxon>Magnoliopsida</taxon>
        <taxon>eudicotyledons</taxon>
        <taxon>Gunneridae</taxon>
        <taxon>Pentapetalae</taxon>
        <taxon>asterids</taxon>
        <taxon>campanulids</taxon>
        <taxon>Asterales</taxon>
        <taxon>Asteraceae</taxon>
        <taxon>Cichorioideae</taxon>
        <taxon>Cichorieae</taxon>
        <taxon>Lactucinae</taxon>
        <taxon>Lactuca</taxon>
    </lineage>
</organism>
<comment type="caution">
    <text evidence="8">The sequence shown here is derived from an EMBL/GenBank/DDBJ whole genome shotgun (WGS) entry which is preliminary data.</text>
</comment>
<dbReference type="GO" id="GO:0016491">
    <property type="term" value="F:oxidoreductase activity"/>
    <property type="evidence" value="ECO:0007669"/>
    <property type="project" value="UniProtKB-KW"/>
</dbReference>
<proteinExistence type="predicted"/>
<evidence type="ECO:0000259" key="7">
    <source>
        <dbReference type="Pfam" id="PF00742"/>
    </source>
</evidence>
<dbReference type="InterPro" id="IPR001342">
    <property type="entry name" value="HDH_cat"/>
</dbReference>
<dbReference type="GO" id="GO:0006520">
    <property type="term" value="P:amino acid metabolic process"/>
    <property type="evidence" value="ECO:0007669"/>
    <property type="project" value="InterPro"/>
</dbReference>
<dbReference type="AlphaFoldDB" id="A0A9R1XSQ0"/>
<keyword evidence="2" id="KW-0963">Cytoplasm</keyword>
<dbReference type="EMBL" id="NBSK02000001">
    <property type="protein sequence ID" value="KAJ0224361.1"/>
    <property type="molecule type" value="Genomic_DNA"/>
</dbReference>
<evidence type="ECO:0000256" key="2">
    <source>
        <dbReference type="ARBA" id="ARBA00022490"/>
    </source>
</evidence>
<dbReference type="Proteomes" id="UP000235145">
    <property type="component" value="Unassembled WGS sequence"/>
</dbReference>
<keyword evidence="4" id="KW-0677">Repeat</keyword>
<protein>
    <recommendedName>
        <fullName evidence="7">Homoserine dehydrogenase catalytic domain-containing protein</fullName>
    </recommendedName>
</protein>
<comment type="subcellular location">
    <subcellularLocation>
        <location evidence="1">Cytoplasm</location>
    </subcellularLocation>
</comment>
<feature type="domain" description="Homoserine dehydrogenase catalytic" evidence="7">
    <location>
        <begin position="335"/>
        <end position="470"/>
    </location>
</feature>
<evidence type="ECO:0000256" key="4">
    <source>
        <dbReference type="ARBA" id="ARBA00022737"/>
    </source>
</evidence>
<gene>
    <name evidence="8" type="ORF">LSAT_V11C100002850</name>
</gene>
<evidence type="ECO:0000256" key="6">
    <source>
        <dbReference type="SAM" id="MobiDB-lite"/>
    </source>
</evidence>
<evidence type="ECO:0000256" key="5">
    <source>
        <dbReference type="ARBA" id="ARBA00023002"/>
    </source>
</evidence>
<feature type="region of interest" description="Disordered" evidence="6">
    <location>
        <begin position="291"/>
        <end position="311"/>
    </location>
</feature>
<dbReference type="PANTHER" id="PTHR15598:SF5">
    <property type="entry name" value="ENHANCER OF MRNA-DECAPPING PROTEIN 4"/>
    <property type="match status" value="1"/>
</dbReference>
<reference evidence="8 9" key="1">
    <citation type="journal article" date="2017" name="Nat. Commun.">
        <title>Genome assembly with in vitro proximity ligation data and whole-genome triplication in lettuce.</title>
        <authorList>
            <person name="Reyes-Chin-Wo S."/>
            <person name="Wang Z."/>
            <person name="Yang X."/>
            <person name="Kozik A."/>
            <person name="Arikit S."/>
            <person name="Song C."/>
            <person name="Xia L."/>
            <person name="Froenicke L."/>
            <person name="Lavelle D.O."/>
            <person name="Truco M.J."/>
            <person name="Xia R."/>
            <person name="Zhu S."/>
            <person name="Xu C."/>
            <person name="Xu H."/>
            <person name="Xu X."/>
            <person name="Cox K."/>
            <person name="Korf I."/>
            <person name="Meyers B.C."/>
            <person name="Michelmore R.W."/>
        </authorList>
    </citation>
    <scope>NUCLEOTIDE SEQUENCE [LARGE SCALE GENOMIC DNA]</scope>
    <source>
        <strain evidence="9">cv. Salinas</strain>
        <tissue evidence="8">Seedlings</tissue>
    </source>
</reference>
<evidence type="ECO:0000256" key="1">
    <source>
        <dbReference type="ARBA" id="ARBA00004496"/>
    </source>
</evidence>
<dbReference type="GO" id="GO:0005737">
    <property type="term" value="C:cytoplasm"/>
    <property type="evidence" value="ECO:0007669"/>
    <property type="project" value="UniProtKB-SubCell"/>
</dbReference>